<sequence length="152" mass="16757">MERILVERGRTRPVARTAEVVGREQADNATSQRFTAIAVTRAVAHITIPALAMSVETPPIRSLCVPRLSALSLFFLHVSQCTLAVASMGRVSSAAFYRNRRDSRRRAQHYPPRALLSSPVLSLHVLPISENITKSSSFPPVSALPTAERDLW</sequence>
<accession>A0A7E4UZL8</accession>
<evidence type="ECO:0000313" key="1">
    <source>
        <dbReference type="Proteomes" id="UP000492821"/>
    </source>
</evidence>
<evidence type="ECO:0000313" key="2">
    <source>
        <dbReference type="WBParaSite" id="Pan_g14500.t1"/>
    </source>
</evidence>
<dbReference type="WBParaSite" id="Pan_g14500.t1">
    <property type="protein sequence ID" value="Pan_g14500.t1"/>
    <property type="gene ID" value="Pan_g14500"/>
</dbReference>
<organism evidence="1 2">
    <name type="scientific">Panagrellus redivivus</name>
    <name type="common">Microworm</name>
    <dbReference type="NCBI Taxonomy" id="6233"/>
    <lineage>
        <taxon>Eukaryota</taxon>
        <taxon>Metazoa</taxon>
        <taxon>Ecdysozoa</taxon>
        <taxon>Nematoda</taxon>
        <taxon>Chromadorea</taxon>
        <taxon>Rhabditida</taxon>
        <taxon>Tylenchina</taxon>
        <taxon>Panagrolaimomorpha</taxon>
        <taxon>Panagrolaimoidea</taxon>
        <taxon>Panagrolaimidae</taxon>
        <taxon>Panagrellus</taxon>
    </lineage>
</organism>
<proteinExistence type="predicted"/>
<dbReference type="AlphaFoldDB" id="A0A7E4UZL8"/>
<protein>
    <submittedName>
        <fullName evidence="2">Uncharacterized protein</fullName>
    </submittedName>
</protein>
<reference evidence="2" key="2">
    <citation type="submission" date="2020-10" db="UniProtKB">
        <authorList>
            <consortium name="WormBaseParasite"/>
        </authorList>
    </citation>
    <scope>IDENTIFICATION</scope>
</reference>
<reference evidence="1" key="1">
    <citation type="journal article" date="2013" name="Genetics">
        <title>The draft genome and transcriptome of Panagrellus redivivus are shaped by the harsh demands of a free-living lifestyle.</title>
        <authorList>
            <person name="Srinivasan J."/>
            <person name="Dillman A.R."/>
            <person name="Macchietto M.G."/>
            <person name="Heikkinen L."/>
            <person name="Lakso M."/>
            <person name="Fracchia K.M."/>
            <person name="Antoshechkin I."/>
            <person name="Mortazavi A."/>
            <person name="Wong G."/>
            <person name="Sternberg P.W."/>
        </authorList>
    </citation>
    <scope>NUCLEOTIDE SEQUENCE [LARGE SCALE GENOMIC DNA]</scope>
    <source>
        <strain evidence="1">MT8872</strain>
    </source>
</reference>
<name>A0A7E4UZL8_PANRE</name>
<keyword evidence="1" id="KW-1185">Reference proteome</keyword>
<dbReference type="Proteomes" id="UP000492821">
    <property type="component" value="Unassembled WGS sequence"/>
</dbReference>